<organism evidence="1 2">
    <name type="scientific">Aminipila terrae</name>
    <dbReference type="NCBI Taxonomy" id="2697030"/>
    <lineage>
        <taxon>Bacteria</taxon>
        <taxon>Bacillati</taxon>
        <taxon>Bacillota</taxon>
        <taxon>Clostridia</taxon>
        <taxon>Peptostreptococcales</taxon>
        <taxon>Anaerovoracaceae</taxon>
        <taxon>Aminipila</taxon>
    </lineage>
</organism>
<dbReference type="KEGG" id="amic:Ami3637_04595"/>
<keyword evidence="2" id="KW-1185">Reference proteome</keyword>
<reference evidence="1 2" key="1">
    <citation type="submission" date="2020-01" db="EMBL/GenBank/DDBJ databases">
        <title>Genomic analysis of Aminipila sp. CBA3637.</title>
        <authorList>
            <person name="Kim Y.B."/>
            <person name="Roh S.W."/>
        </authorList>
    </citation>
    <scope>NUCLEOTIDE SEQUENCE [LARGE SCALE GENOMIC DNA]</scope>
    <source>
        <strain evidence="1 2">CBA3637</strain>
    </source>
</reference>
<dbReference type="AlphaFoldDB" id="A0A6P1MD49"/>
<dbReference type="RefSeq" id="WP_162361535.1">
    <property type="nucleotide sequence ID" value="NZ_CP047591.1"/>
</dbReference>
<dbReference type="Proteomes" id="UP000463883">
    <property type="component" value="Chromosome"/>
</dbReference>
<evidence type="ECO:0000313" key="2">
    <source>
        <dbReference type="Proteomes" id="UP000463883"/>
    </source>
</evidence>
<protein>
    <submittedName>
        <fullName evidence="1">Uncharacterized protein</fullName>
    </submittedName>
</protein>
<gene>
    <name evidence="1" type="ORF">Ami3637_04595</name>
</gene>
<dbReference type="EMBL" id="CP047591">
    <property type="protein sequence ID" value="QHI71761.1"/>
    <property type="molecule type" value="Genomic_DNA"/>
</dbReference>
<evidence type="ECO:0000313" key="1">
    <source>
        <dbReference type="EMBL" id="QHI71761.1"/>
    </source>
</evidence>
<sequence>MQHTKEFQNVCIPINQVNLIFDSRTIWRDLTIWLRSYINLKHGGLGDEEATKAKLEELLIKSINIFSIVFGEKYADEYVTISTPFINYLGMLIEAQISGETDTVDDYKNRLQILSAQAAAFLSHINPYWEENQWIELFSQYNQMSIDQSTALLNKDDKEDIYVFDKLLSLSSKIGDYYSQGILDYLMYAGRAMAWA</sequence>
<accession>A0A6P1MD49</accession>
<name>A0A6P1MD49_9FIRM</name>
<proteinExistence type="predicted"/>